<dbReference type="AlphaFoldDB" id="A0A5E4U5R2"/>
<evidence type="ECO:0000256" key="1">
    <source>
        <dbReference type="ARBA" id="ARBA00023002"/>
    </source>
</evidence>
<dbReference type="Proteomes" id="UP000382577">
    <property type="component" value="Unassembled WGS sequence"/>
</dbReference>
<evidence type="ECO:0000256" key="2">
    <source>
        <dbReference type="ARBA" id="ARBA00023027"/>
    </source>
</evidence>
<dbReference type="GO" id="GO:0051287">
    <property type="term" value="F:NAD binding"/>
    <property type="evidence" value="ECO:0007669"/>
    <property type="project" value="InterPro"/>
</dbReference>
<dbReference type="InterPro" id="IPR036291">
    <property type="entry name" value="NAD(P)-bd_dom_sf"/>
</dbReference>
<dbReference type="PANTHER" id="PTHR43333">
    <property type="entry name" value="2-HACID_DH_C DOMAIN-CONTAINING PROTEIN"/>
    <property type="match status" value="1"/>
</dbReference>
<accession>A0A5E4U5R2</accession>
<dbReference type="GO" id="GO:0016616">
    <property type="term" value="F:oxidoreductase activity, acting on the CH-OH group of donors, NAD or NADP as acceptor"/>
    <property type="evidence" value="ECO:0007669"/>
    <property type="project" value="UniProtKB-ARBA"/>
</dbReference>
<dbReference type="InterPro" id="IPR006140">
    <property type="entry name" value="D-isomer_DH_NAD-bd"/>
</dbReference>
<dbReference type="Gene3D" id="3.40.50.720">
    <property type="entry name" value="NAD(P)-binding Rossmann-like Domain"/>
    <property type="match status" value="2"/>
</dbReference>
<evidence type="ECO:0000313" key="4">
    <source>
        <dbReference type="EMBL" id="VVD94943.1"/>
    </source>
</evidence>
<organism evidence="4 5">
    <name type="scientific">Pandoraea fibrosis</name>
    <dbReference type="NCBI Taxonomy" id="1891094"/>
    <lineage>
        <taxon>Bacteria</taxon>
        <taxon>Pseudomonadati</taxon>
        <taxon>Pseudomonadota</taxon>
        <taxon>Betaproteobacteria</taxon>
        <taxon>Burkholderiales</taxon>
        <taxon>Burkholderiaceae</taxon>
        <taxon>Pandoraea</taxon>
    </lineage>
</organism>
<dbReference type="PANTHER" id="PTHR43333:SF1">
    <property type="entry name" value="D-ISOMER SPECIFIC 2-HYDROXYACID DEHYDROGENASE NAD-BINDING DOMAIN-CONTAINING PROTEIN"/>
    <property type="match status" value="1"/>
</dbReference>
<name>A0A5E4U5R2_9BURK</name>
<evidence type="ECO:0000259" key="3">
    <source>
        <dbReference type="Pfam" id="PF02826"/>
    </source>
</evidence>
<evidence type="ECO:0000313" key="5">
    <source>
        <dbReference type="Proteomes" id="UP000382577"/>
    </source>
</evidence>
<dbReference type="SUPFAM" id="SSF51735">
    <property type="entry name" value="NAD(P)-binding Rossmann-fold domains"/>
    <property type="match status" value="1"/>
</dbReference>
<dbReference type="OrthoDB" id="9787219at2"/>
<reference evidence="4 5" key="1">
    <citation type="submission" date="2019-08" db="EMBL/GenBank/DDBJ databases">
        <authorList>
            <person name="Peeters C."/>
        </authorList>
    </citation>
    <scope>NUCLEOTIDE SEQUENCE [LARGE SCALE GENOMIC DNA]</scope>
    <source>
        <strain evidence="4 5">LMG 31113</strain>
    </source>
</reference>
<dbReference type="PROSITE" id="PS00671">
    <property type="entry name" value="D_2_HYDROXYACID_DH_3"/>
    <property type="match status" value="1"/>
</dbReference>
<keyword evidence="2" id="KW-0520">NAD</keyword>
<keyword evidence="1" id="KW-0560">Oxidoreductase</keyword>
<dbReference type="CDD" id="cd12164">
    <property type="entry name" value="GDH_like_2"/>
    <property type="match status" value="1"/>
</dbReference>
<dbReference type="SUPFAM" id="SSF52283">
    <property type="entry name" value="Formate/glycerate dehydrogenase catalytic domain-like"/>
    <property type="match status" value="1"/>
</dbReference>
<dbReference type="EMBL" id="CABPRW010000003">
    <property type="protein sequence ID" value="VVD94943.1"/>
    <property type="molecule type" value="Genomic_DNA"/>
</dbReference>
<dbReference type="InterPro" id="IPR029753">
    <property type="entry name" value="D-isomer_DH_CS"/>
</dbReference>
<feature type="domain" description="D-isomer specific 2-hydroxyacid dehydrogenase NAD-binding" evidence="3">
    <location>
        <begin position="107"/>
        <end position="285"/>
    </location>
</feature>
<sequence>MDILIFSPDGKTAPYETGLAEHLPQASIRSWQPGDSAAADYLVLWKPNAEVLQPRERLKAIFNMGAGVDGVLGTRGEGAQRLPAGVPLVRLEDAGMADQMAQYVSAAALRYFRRLDVFHDQQAQAQWKFQKPNRLADFPVTVLGYGTLGAHVAKTLKTFGFPVRAWSRSQRSQRSEGAHGDGVELYHGSAGFDACVSGARILVNLLPLTPETVDVLNASLFAKLAQGAFLINVARGAHLVEADLLAALESAQIAGATLDVFRTEPLPADHPFWREPRITVTPHISALTLRDETVAQIAGKIAALERGEAITGIVDLTRGY</sequence>
<dbReference type="RefSeq" id="WP_150599337.1">
    <property type="nucleotide sequence ID" value="NZ_CABPRW010000003.1"/>
</dbReference>
<dbReference type="Pfam" id="PF02826">
    <property type="entry name" value="2-Hacid_dh_C"/>
    <property type="match status" value="1"/>
</dbReference>
<proteinExistence type="predicted"/>
<gene>
    <name evidence="4" type="ORF">PFI31113_01787</name>
</gene>
<protein>
    <submittedName>
        <fullName evidence="4">Glyoxylate reductase</fullName>
    </submittedName>
</protein>